<comment type="caution">
    <text evidence="2">The sequence shown here is derived from an EMBL/GenBank/DDBJ whole genome shotgun (WGS) entry which is preliminary data.</text>
</comment>
<dbReference type="GO" id="GO:0016757">
    <property type="term" value="F:glycosyltransferase activity"/>
    <property type="evidence" value="ECO:0007669"/>
    <property type="project" value="UniProtKB-KW"/>
</dbReference>
<dbReference type="Proteomes" id="UP001525379">
    <property type="component" value="Unassembled WGS sequence"/>
</dbReference>
<reference evidence="2 3" key="1">
    <citation type="submission" date="2022-04" db="EMBL/GenBank/DDBJ databases">
        <title>Human microbiome associated bacterial genomes.</title>
        <authorList>
            <person name="Sandstrom S."/>
            <person name="Salamzade R."/>
            <person name="Kalan L.R."/>
        </authorList>
    </citation>
    <scope>NUCLEOTIDE SEQUENCE [LARGE SCALE GENOMIC DNA]</scope>
    <source>
        <strain evidence="3">p3-SID1799</strain>
    </source>
</reference>
<gene>
    <name evidence="2" type="ORF">M3D15_06075</name>
</gene>
<dbReference type="SUPFAM" id="SSF53448">
    <property type="entry name" value="Nucleotide-diphospho-sugar transferases"/>
    <property type="match status" value="1"/>
</dbReference>
<keyword evidence="2" id="KW-0328">Glycosyltransferase</keyword>
<dbReference type="InterPro" id="IPR029044">
    <property type="entry name" value="Nucleotide-diphossugar_trans"/>
</dbReference>
<dbReference type="EMBL" id="JALXSQ010000019">
    <property type="protein sequence ID" value="MCT2042895.1"/>
    <property type="molecule type" value="Genomic_DNA"/>
</dbReference>
<evidence type="ECO:0000313" key="2">
    <source>
        <dbReference type="EMBL" id="MCT2042895.1"/>
    </source>
</evidence>
<evidence type="ECO:0000259" key="1">
    <source>
        <dbReference type="Pfam" id="PF13524"/>
    </source>
</evidence>
<accession>A0ABT2HX59</accession>
<keyword evidence="2" id="KW-0808">Transferase</keyword>
<evidence type="ECO:0000313" key="3">
    <source>
        <dbReference type="Proteomes" id="UP001525379"/>
    </source>
</evidence>
<dbReference type="Gene3D" id="3.90.550.10">
    <property type="entry name" value="Spore Coat Polysaccharide Biosynthesis Protein SpsA, Chain A"/>
    <property type="match status" value="1"/>
</dbReference>
<dbReference type="InterPro" id="IPR055259">
    <property type="entry name" value="YkvP/CgeB_Glyco_trans-like"/>
</dbReference>
<dbReference type="SUPFAM" id="SSF53756">
    <property type="entry name" value="UDP-Glycosyltransferase/glycogen phosphorylase"/>
    <property type="match status" value="1"/>
</dbReference>
<name>A0ABT2HX59_9MICO</name>
<proteinExistence type="predicted"/>
<dbReference type="CDD" id="cd00761">
    <property type="entry name" value="Glyco_tranf_GTA_type"/>
    <property type="match status" value="1"/>
</dbReference>
<sequence length="579" mass="65013">MAMPAYEPTLKPRSFPGLRVGVIMDDFSLQAWAYEFDTVELTPSNWSSELRRGLDLLFVESAWNGNHGAWQYQLTGSKAPSAALRDLVAACREQGTPSVFWNKEDPPHFEDFLETAKLFDAVFTSDVRLIPEYRERLGHDRVDVLQFAAQPAIHNPVRMPAIHQRGDLAFGGMYFAHKYPERREQMELLLGAAHRVSGRMEHGLTIYSRFAGGDANYQFPAPLDKHVVGSLPYEQMLSAYRAHKVFLNVNSVVDSPSMCSRRVFEILASGTPCVSTESAAISQIFPSNEVPIVCEPQEAEHVLRAPVRSHRLRDRMVHRAQRRIWQEHTYARRAVQLLEAVGLDASTPMVGAPKVTAICSTNRPQQLQHVLEQMGRQQGVELQLALLTHGFTADERALRTQAEACGITDFVLLTQPDDVSLGACLNTLVAAADGDILAKIDDDDLYGPNYLLDQAHALRYTGADLVGKQAVYAYLEQRDELVLRSPEREHRYTTFVAGPTLVAPRHTLVEVPFEDRTRGEDSTLLRNITAQGGRVYSTDRFNFVQRRAGHGHTWDVSDREFLANGVVETFGFNEQHVFC</sequence>
<keyword evidence="3" id="KW-1185">Reference proteome</keyword>
<dbReference type="EC" id="2.4.-.-" evidence="2"/>
<protein>
    <submittedName>
        <fullName evidence="2">Glycosyltransferase</fullName>
        <ecNumber evidence="2">2.4.-.-</ecNumber>
    </submittedName>
</protein>
<feature type="domain" description="Spore protein YkvP/CgeB glycosyl transferase-like" evidence="1">
    <location>
        <begin position="209"/>
        <end position="339"/>
    </location>
</feature>
<organism evidence="2 3">
    <name type="scientific">Pseudoclavibacter albus</name>
    <dbReference type="NCBI Taxonomy" id="272241"/>
    <lineage>
        <taxon>Bacteria</taxon>
        <taxon>Bacillati</taxon>
        <taxon>Actinomycetota</taxon>
        <taxon>Actinomycetes</taxon>
        <taxon>Micrococcales</taxon>
        <taxon>Microbacteriaceae</taxon>
        <taxon>Pseudoclavibacter</taxon>
    </lineage>
</organism>
<dbReference type="Pfam" id="PF13524">
    <property type="entry name" value="Glyco_trans_1_2"/>
    <property type="match status" value="1"/>
</dbReference>
<dbReference type="Gene3D" id="3.40.50.2000">
    <property type="entry name" value="Glycogen Phosphorylase B"/>
    <property type="match status" value="1"/>
</dbReference>